<evidence type="ECO:0000313" key="2">
    <source>
        <dbReference type="EMBL" id="KCZ88675.1"/>
    </source>
</evidence>
<keyword evidence="1" id="KW-1133">Transmembrane helix</keyword>
<accession>A0A059FDE5</accession>
<evidence type="ECO:0000313" key="3">
    <source>
        <dbReference type="Proteomes" id="UP000024816"/>
    </source>
</evidence>
<feature type="transmembrane region" description="Helical" evidence="1">
    <location>
        <begin position="103"/>
        <end position="121"/>
    </location>
</feature>
<dbReference type="PATRIC" id="fig|1280952.3.peg.1979"/>
<keyword evidence="3" id="KW-1185">Reference proteome</keyword>
<feature type="transmembrane region" description="Helical" evidence="1">
    <location>
        <begin position="21"/>
        <end position="40"/>
    </location>
</feature>
<dbReference type="AlphaFoldDB" id="A0A059FDE5"/>
<dbReference type="RefSeq" id="WP_035581537.1">
    <property type="nucleotide sequence ID" value="NZ_ARYJ01000005.1"/>
</dbReference>
<dbReference type="STRING" id="1280952.HJA_09909"/>
<evidence type="ECO:0008006" key="4">
    <source>
        <dbReference type="Google" id="ProtNLM"/>
    </source>
</evidence>
<sequence length="175" mass="18929">MSLADIHAHSRRFQSRIRTRNLTEYAAAALVIAVFGWMAFLIPDLVVKAGCILTALAAAYVAYALHTKASAPGSQPDGGEPLLDFHRAELFRQRQALATVPRWYLAPFVPGMLLFVGGVSFAPDSGLPLMARFFQFGIATAIVTAVFAGVAWLNARAVKQLDARIAALDDARDQT</sequence>
<feature type="transmembrane region" description="Helical" evidence="1">
    <location>
        <begin position="133"/>
        <end position="155"/>
    </location>
</feature>
<organism evidence="2 3">
    <name type="scientific">Hyphomonas jannaschiana VP2</name>
    <dbReference type="NCBI Taxonomy" id="1280952"/>
    <lineage>
        <taxon>Bacteria</taxon>
        <taxon>Pseudomonadati</taxon>
        <taxon>Pseudomonadota</taxon>
        <taxon>Alphaproteobacteria</taxon>
        <taxon>Hyphomonadales</taxon>
        <taxon>Hyphomonadaceae</taxon>
        <taxon>Hyphomonas</taxon>
    </lineage>
</organism>
<keyword evidence="1" id="KW-0472">Membrane</keyword>
<dbReference type="EMBL" id="ARYJ01000005">
    <property type="protein sequence ID" value="KCZ88675.1"/>
    <property type="molecule type" value="Genomic_DNA"/>
</dbReference>
<dbReference type="Proteomes" id="UP000024816">
    <property type="component" value="Unassembled WGS sequence"/>
</dbReference>
<dbReference type="OrthoDB" id="8777999at2"/>
<reference evidence="2 3" key="1">
    <citation type="journal article" date="2014" name="Antonie Van Leeuwenhoek">
        <title>Hyphomonas beringensis sp. nov. and Hyphomonas chukchiensis sp. nov., isolated from surface seawater of the Bering Sea and Chukchi Sea.</title>
        <authorList>
            <person name="Li C."/>
            <person name="Lai Q."/>
            <person name="Li G."/>
            <person name="Dong C."/>
            <person name="Wang J."/>
            <person name="Liao Y."/>
            <person name="Shao Z."/>
        </authorList>
    </citation>
    <scope>NUCLEOTIDE SEQUENCE [LARGE SCALE GENOMIC DNA]</scope>
    <source>
        <strain evidence="2 3">VP2</strain>
    </source>
</reference>
<proteinExistence type="predicted"/>
<comment type="caution">
    <text evidence="2">The sequence shown here is derived from an EMBL/GenBank/DDBJ whole genome shotgun (WGS) entry which is preliminary data.</text>
</comment>
<evidence type="ECO:0000256" key="1">
    <source>
        <dbReference type="SAM" id="Phobius"/>
    </source>
</evidence>
<keyword evidence="1" id="KW-0812">Transmembrane</keyword>
<name>A0A059FDE5_9PROT</name>
<feature type="transmembrane region" description="Helical" evidence="1">
    <location>
        <begin position="46"/>
        <end position="65"/>
    </location>
</feature>
<protein>
    <recommendedName>
        <fullName evidence="4">Transmembrane protein</fullName>
    </recommendedName>
</protein>
<gene>
    <name evidence="2" type="ORF">HJA_09909</name>
</gene>